<evidence type="ECO:0000313" key="1">
    <source>
        <dbReference type="EMBL" id="KDP31447.1"/>
    </source>
</evidence>
<evidence type="ECO:0008006" key="3">
    <source>
        <dbReference type="Google" id="ProtNLM"/>
    </source>
</evidence>
<gene>
    <name evidence="1" type="ORF">JCGZ_11823</name>
</gene>
<dbReference type="Proteomes" id="UP000027138">
    <property type="component" value="Unassembled WGS sequence"/>
</dbReference>
<dbReference type="EMBL" id="KK914632">
    <property type="protein sequence ID" value="KDP31447.1"/>
    <property type="molecule type" value="Genomic_DNA"/>
</dbReference>
<reference evidence="1 2" key="1">
    <citation type="journal article" date="2014" name="PLoS ONE">
        <title>Global Analysis of Gene Expression Profiles in Physic Nut (Jatropha curcas L.) Seedlings Exposed to Salt Stress.</title>
        <authorList>
            <person name="Zhang L."/>
            <person name="Zhang C."/>
            <person name="Wu P."/>
            <person name="Chen Y."/>
            <person name="Li M."/>
            <person name="Jiang H."/>
            <person name="Wu G."/>
        </authorList>
    </citation>
    <scope>NUCLEOTIDE SEQUENCE [LARGE SCALE GENOMIC DNA]</scope>
    <source>
        <strain evidence="2">cv. GZQX0401</strain>
        <tissue evidence="1">Young leaves</tissue>
    </source>
</reference>
<dbReference type="OrthoDB" id="1298633at2759"/>
<evidence type="ECO:0000313" key="2">
    <source>
        <dbReference type="Proteomes" id="UP000027138"/>
    </source>
</evidence>
<sequence length="91" mass="10527">MEELMVNSNFLKDESKRLPSPLNHLKVLKVAELCFAVAKEVSSVLALLRSSPNMRKLTIQMKTLKEVVRFPRASAKAEIKFEDRIQWQTRI</sequence>
<proteinExistence type="predicted"/>
<name>A0A067K5P5_JATCU</name>
<dbReference type="AlphaFoldDB" id="A0A067K5P5"/>
<protein>
    <recommendedName>
        <fullName evidence="3">FBD domain-containing protein</fullName>
    </recommendedName>
</protein>
<keyword evidence="2" id="KW-1185">Reference proteome</keyword>
<organism evidence="1 2">
    <name type="scientific">Jatropha curcas</name>
    <name type="common">Barbados nut</name>
    <dbReference type="NCBI Taxonomy" id="180498"/>
    <lineage>
        <taxon>Eukaryota</taxon>
        <taxon>Viridiplantae</taxon>
        <taxon>Streptophyta</taxon>
        <taxon>Embryophyta</taxon>
        <taxon>Tracheophyta</taxon>
        <taxon>Spermatophyta</taxon>
        <taxon>Magnoliopsida</taxon>
        <taxon>eudicotyledons</taxon>
        <taxon>Gunneridae</taxon>
        <taxon>Pentapetalae</taxon>
        <taxon>rosids</taxon>
        <taxon>fabids</taxon>
        <taxon>Malpighiales</taxon>
        <taxon>Euphorbiaceae</taxon>
        <taxon>Crotonoideae</taxon>
        <taxon>Jatropheae</taxon>
        <taxon>Jatropha</taxon>
    </lineage>
</organism>
<accession>A0A067K5P5</accession>